<protein>
    <submittedName>
        <fullName evidence="2">Uncharacterized protein</fullName>
    </submittedName>
</protein>
<name>A0A9W8RU05_9HYPO</name>
<comment type="caution">
    <text evidence="2">The sequence shown here is derived from an EMBL/GenBank/DDBJ whole genome shotgun (WGS) entry which is preliminary data.</text>
</comment>
<dbReference type="EMBL" id="JAOQAZ010000022">
    <property type="protein sequence ID" value="KAJ4254465.1"/>
    <property type="molecule type" value="Genomic_DNA"/>
</dbReference>
<dbReference type="Proteomes" id="UP001152049">
    <property type="component" value="Unassembled WGS sequence"/>
</dbReference>
<gene>
    <name evidence="2" type="ORF">NW762_010064</name>
</gene>
<evidence type="ECO:0000313" key="2">
    <source>
        <dbReference type="EMBL" id="KAJ4254465.1"/>
    </source>
</evidence>
<organism evidence="2 3">
    <name type="scientific">Fusarium torreyae</name>
    <dbReference type="NCBI Taxonomy" id="1237075"/>
    <lineage>
        <taxon>Eukaryota</taxon>
        <taxon>Fungi</taxon>
        <taxon>Dikarya</taxon>
        <taxon>Ascomycota</taxon>
        <taxon>Pezizomycotina</taxon>
        <taxon>Sordariomycetes</taxon>
        <taxon>Hypocreomycetidae</taxon>
        <taxon>Hypocreales</taxon>
        <taxon>Nectriaceae</taxon>
        <taxon>Fusarium</taxon>
    </lineage>
</organism>
<dbReference type="AlphaFoldDB" id="A0A9W8RU05"/>
<feature type="compositionally biased region" description="Basic and acidic residues" evidence="1">
    <location>
        <begin position="1"/>
        <end position="16"/>
    </location>
</feature>
<accession>A0A9W8RU05</accession>
<proteinExistence type="predicted"/>
<evidence type="ECO:0000313" key="3">
    <source>
        <dbReference type="Proteomes" id="UP001152049"/>
    </source>
</evidence>
<reference evidence="2" key="1">
    <citation type="submission" date="2022-09" db="EMBL/GenBank/DDBJ databases">
        <title>Fusarium specimens isolated from Avocado Roots.</title>
        <authorList>
            <person name="Stajich J."/>
            <person name="Roper C."/>
            <person name="Heimlech-Rivalta G."/>
        </authorList>
    </citation>
    <scope>NUCLEOTIDE SEQUENCE</scope>
    <source>
        <strain evidence="2">CF00136</strain>
    </source>
</reference>
<feature type="region of interest" description="Disordered" evidence="1">
    <location>
        <begin position="1"/>
        <end position="87"/>
    </location>
</feature>
<evidence type="ECO:0000256" key="1">
    <source>
        <dbReference type="SAM" id="MobiDB-lite"/>
    </source>
</evidence>
<sequence length="207" mass="22334">MAPGQRDHSETEHDTEAIELQLAPSAQDKDGDPAVKPNIDDIVDAPANLEQTPKQPEDESCSNEEATSQRGRPVAGRDSSSKSTSLESDVAFNARGHSDDGANEGALDLSVGDKYVLLDQLRDQALFKFGAGGAGEPPTEQFSIYNFGLRTMPIMLGSGRIVNLSWSSNPGTEADENAVQVSDDIRRAWPHSLNGVWMPQKIVSNKM</sequence>
<keyword evidence="3" id="KW-1185">Reference proteome</keyword>